<dbReference type="RefSeq" id="WP_182869704.1">
    <property type="nucleotide sequence ID" value="NZ_AP022638.1"/>
</dbReference>
<evidence type="ECO:0000313" key="2">
    <source>
        <dbReference type="EMBL" id="BCE63875.1"/>
    </source>
</evidence>
<dbReference type="AlphaFoldDB" id="A0A810AIH2"/>
<protein>
    <submittedName>
        <fullName evidence="2">Uncharacterized protein</fullName>
    </submittedName>
</protein>
<name>A0A810AIH2_9BRAD</name>
<evidence type="ECO:0000313" key="1">
    <source>
        <dbReference type="EMBL" id="BCE55142.1"/>
    </source>
</evidence>
<sequence>MARRKPDELPHIILNIQTKRPIELDDFVSAFSSISSQYEKFVRAQYPELSGDAKIFVREVRAGSIEADLIPWAMQGLSAVVNVIEQIQIVEKFVKTYGAVLGKYLHGSKEVDATRTDLKDFMGAVSAIANDPNGRSTLQAVAYEDGKKKIRAALVFDTVQAREAQKQIEDQKLLLESATSADHQRVLMTFKQSNVKDSVMGKRTGERVAIEDISPRDLPLIYASELAEQRIKHEVREADENVYKKGFIVDVNVQLVGGRPAGYRVTNLHQVIDLPE</sequence>
<dbReference type="EMBL" id="AP023096">
    <property type="protein sequence ID" value="BCE63875.1"/>
    <property type="molecule type" value="Genomic_DNA"/>
</dbReference>
<reference evidence="2" key="2">
    <citation type="submission" date="2020-05" db="EMBL/GenBank/DDBJ databases">
        <title>Complete genome sequence of Bradyrhizobium diazoefficiens XF6 isolated from soybean nodule.</title>
        <authorList>
            <person name="Noda R."/>
            <person name="Kakizaki K."/>
            <person name="Minamisawa K."/>
        </authorList>
    </citation>
    <scope>NUCLEOTIDE SEQUENCE</scope>
    <source>
        <strain evidence="2">XF6</strain>
    </source>
</reference>
<accession>A0A810AIH2</accession>
<dbReference type="EMBL" id="AP023095">
    <property type="protein sequence ID" value="BCE55142.1"/>
    <property type="molecule type" value="Genomic_DNA"/>
</dbReference>
<proteinExistence type="predicted"/>
<gene>
    <name evidence="1" type="ORF">XF5B_26540</name>
    <name evidence="2" type="ORF">XF6B_26740</name>
</gene>
<reference evidence="1" key="1">
    <citation type="submission" date="2020-05" db="EMBL/GenBank/DDBJ databases">
        <title>Complete genome sequence of Bradyrhizobium diazoefficiens XF5 isolated from soybean nodule.</title>
        <authorList>
            <person name="Noda R."/>
            <person name="Kakizaki K."/>
            <person name="Minamisawa K."/>
        </authorList>
    </citation>
    <scope>NUCLEOTIDE SEQUENCE</scope>
    <source>
        <strain evidence="1">XF5</strain>
    </source>
</reference>
<organism evidence="2">
    <name type="scientific">Bradyrhizobium diazoefficiens</name>
    <dbReference type="NCBI Taxonomy" id="1355477"/>
    <lineage>
        <taxon>Bacteria</taxon>
        <taxon>Pseudomonadati</taxon>
        <taxon>Pseudomonadota</taxon>
        <taxon>Alphaproteobacteria</taxon>
        <taxon>Hyphomicrobiales</taxon>
        <taxon>Nitrobacteraceae</taxon>
        <taxon>Bradyrhizobium</taxon>
    </lineage>
</organism>